<evidence type="ECO:0000259" key="5">
    <source>
        <dbReference type="PROSITE" id="PS50275"/>
    </source>
</evidence>
<name>A0A068WGC9_ECHGR</name>
<feature type="compositionally biased region" description="Low complexity" evidence="4">
    <location>
        <begin position="911"/>
        <end position="922"/>
    </location>
</feature>
<keyword evidence="2" id="KW-0378">Hydrolase</keyword>
<evidence type="ECO:0000313" key="8">
    <source>
        <dbReference type="WBParaSite" id="EgrG_000445900"/>
    </source>
</evidence>
<organism evidence="6">
    <name type="scientific">Echinococcus granulosus</name>
    <name type="common">Hydatid tapeworm</name>
    <dbReference type="NCBI Taxonomy" id="6210"/>
    <lineage>
        <taxon>Eukaryota</taxon>
        <taxon>Metazoa</taxon>
        <taxon>Spiralia</taxon>
        <taxon>Lophotrochozoa</taxon>
        <taxon>Platyhelminthes</taxon>
        <taxon>Cestoda</taxon>
        <taxon>Eucestoda</taxon>
        <taxon>Cyclophyllidea</taxon>
        <taxon>Taeniidae</taxon>
        <taxon>Echinococcus</taxon>
        <taxon>Echinococcus granulosus group</taxon>
    </lineage>
</organism>
<feature type="compositionally biased region" description="Basic and acidic residues" evidence="4">
    <location>
        <begin position="990"/>
        <end position="1011"/>
    </location>
</feature>
<feature type="compositionally biased region" description="Polar residues" evidence="4">
    <location>
        <begin position="896"/>
        <end position="909"/>
    </location>
</feature>
<feature type="region of interest" description="Disordered" evidence="4">
    <location>
        <begin position="976"/>
        <end position="1019"/>
    </location>
</feature>
<dbReference type="GO" id="GO:0043813">
    <property type="term" value="F:phosphatidylinositol-3,5-bisphosphate 5-phosphatase activity"/>
    <property type="evidence" value="ECO:0007669"/>
    <property type="project" value="InterPro"/>
</dbReference>
<feature type="compositionally biased region" description="Polar residues" evidence="4">
    <location>
        <begin position="873"/>
        <end position="889"/>
    </location>
</feature>
<feature type="domain" description="SAC" evidence="5">
    <location>
        <begin position="231"/>
        <end position="616"/>
    </location>
</feature>
<protein>
    <submittedName>
        <fullName evidence="6 8">Polyphosphoinositide phosphatase</fullName>
    </submittedName>
</protein>
<dbReference type="GO" id="GO:0046856">
    <property type="term" value="P:phosphatidylinositol dephosphorylation"/>
    <property type="evidence" value="ECO:0007669"/>
    <property type="project" value="InterPro"/>
</dbReference>
<reference evidence="8" key="3">
    <citation type="submission" date="2020-10" db="UniProtKB">
        <authorList>
            <consortium name="WormBaseParasite"/>
        </authorList>
    </citation>
    <scope>IDENTIFICATION</scope>
</reference>
<dbReference type="PANTHER" id="PTHR45738:SF5">
    <property type="entry name" value="POLYPHOSPHOINOSITIDE PHOSPHATASE"/>
    <property type="match status" value="1"/>
</dbReference>
<reference evidence="6" key="2">
    <citation type="submission" date="2014-06" db="EMBL/GenBank/DDBJ databases">
        <authorList>
            <person name="Aslett M."/>
        </authorList>
    </citation>
    <scope>NUCLEOTIDE SEQUENCE</scope>
</reference>
<feature type="region of interest" description="Disordered" evidence="4">
    <location>
        <begin position="864"/>
        <end position="962"/>
    </location>
</feature>
<proteinExistence type="predicted"/>
<dbReference type="EMBL" id="LK028579">
    <property type="protein sequence ID" value="CDS19169.1"/>
    <property type="molecule type" value="Genomic_DNA"/>
</dbReference>
<comment type="subcellular location">
    <subcellularLocation>
        <location evidence="1">Endomembrane system</location>
    </subcellularLocation>
</comment>
<accession>A0A068WGC9</accession>
<dbReference type="OrthoDB" id="159299at2759"/>
<evidence type="ECO:0000256" key="1">
    <source>
        <dbReference type="ARBA" id="ARBA00004308"/>
    </source>
</evidence>
<keyword evidence="3" id="KW-0472">Membrane</keyword>
<dbReference type="Pfam" id="PF02383">
    <property type="entry name" value="Syja_N"/>
    <property type="match status" value="1"/>
</dbReference>
<evidence type="ECO:0000256" key="4">
    <source>
        <dbReference type="SAM" id="MobiDB-lite"/>
    </source>
</evidence>
<sequence length="1338" mass="148483">MLGKMDLRPYVNWMQRFTIYGTQDDIYVVASDVPEKHFRVMKISRRPADIRDPDSKPTLSSETNYDLKWRLDIQTDSRTYTRKELACFLRSVKAMSLVGHIFPLFGLTKTTTPVTGHSSNSSSNQVASLPEYNPTVSAALPHSAGSCHPLTKSLTGVGLVGFIRFLAGYYLIVITQRREVARIGEHRIYKIEETKMVYIPAGISVSSSGEEKNKNLPTVNPPEESRYLKMFQGLELNRHVYFSYTYDLTRCLQTNMEPLGVAGDIPDMPEGMTAFRMVPDSRFLWNSSLLPPRFQPNSSATSDWFVGLVHGFVKQASLVSCGMPISIILVARRSRFFAGTRFLKRGINIDGNVANEVETEQMVLDTAEPTLSRMRVSSLVQHRGSVPLFWSQDTARLVVGKPPLAITWEDPSYEAFGKHFADLIERHGAPVIVLNLMKQREKRRFEQQLTDGLLGGIQYLNQFVPKLRSPENWGETIPPITYVSFDMARIKRSQKILSLDRLKVIAEECVRRTGLFFSAGRPTTSTSLEEYIQRARLHMGSNLCPRQQGLVRTNCVDCLDRTNTAQFVIGHVAAGYQLRALGLLARSQLSFDSIISRLLRDLYEEHGDALALQYGGSGVVHNIETYQNPYTSRVTSRDIVQTISRYYSNNFVDFEKQLATDLFLRIFRPGAGPLVLPPAGEWRRPEDAVAVAAAMSVRSGQAFLFSSDPAFEAYIHWLQAWATLPPYRTSLTTWFPRSTFLARQRALRGWGTWTMASDSVTANDERSTSFSFLPDTQKSFQFLQLTEHDPGGDWFSELYRPYDWTHFYDLTCHQLPLATNESGFIQERPSLNPPHIGLVASACLTDVVQSCENNLLSEVAAIEEGEARDPEGGNQNTPYNPVATNTQAPPTVAAHTPSSLSVSNNGEDMNTSDSTSQDSDTSAVSKCLLQRGTTRAGGKCRRQPSFPPTETSTPALAGGGSLPLLTKFTRVRLSELTSWMQRGGTTTTEGSERPTEREESRDGKGPRDRKGSWFNAPRRFGLGSNSSSIKLRKPSSEDMGKYRKYASIPLASVDISLSDILIVSPTSMAIYRNALKLSQTGTCSTANESLSMYQRFMNVIRSSKRSSVDGTNGVSATDPTSRLSRFVFNRTRGESVGLTGLLVLARSRQLLPLRSRRAMSDGDLFASPFLNIDPSLLVNDPSDQFIFPEGDRHRGRFERSFSEIGSMVIGGCVFGGTRALYSALKDPELIKLPTKALQRTQILNHVTKSGASWAQTAGSIGLIYAISDFVIHKLRGGADDEINMVSSATATGLLYRSPGLFAPGGWQRCLRGGAFGLTIGLAGAAFTSWDRIKELLGA</sequence>
<evidence type="ECO:0000256" key="2">
    <source>
        <dbReference type="ARBA" id="ARBA00022801"/>
    </source>
</evidence>
<dbReference type="WBParaSite" id="EgrG_000445900">
    <property type="protein sequence ID" value="EgrG_000445900"/>
    <property type="gene ID" value="EgrG_000445900"/>
</dbReference>
<dbReference type="Proteomes" id="UP000492820">
    <property type="component" value="Unassembled WGS sequence"/>
</dbReference>
<evidence type="ECO:0000313" key="6">
    <source>
        <dbReference type="EMBL" id="CDS19169.1"/>
    </source>
</evidence>
<dbReference type="PROSITE" id="PS50275">
    <property type="entry name" value="SAC"/>
    <property type="match status" value="1"/>
</dbReference>
<dbReference type="Pfam" id="PF02466">
    <property type="entry name" value="Tim17"/>
    <property type="match status" value="1"/>
</dbReference>
<reference evidence="6 7" key="1">
    <citation type="journal article" date="2013" name="Nature">
        <title>The genomes of four tapeworm species reveal adaptations to parasitism.</title>
        <authorList>
            <person name="Tsai I.J."/>
            <person name="Zarowiecki M."/>
            <person name="Holroyd N."/>
            <person name="Garciarrubio A."/>
            <person name="Sanchez-Flores A."/>
            <person name="Brooks K.L."/>
            <person name="Tracey A."/>
            <person name="Bobes R.J."/>
            <person name="Fragoso G."/>
            <person name="Sciutto E."/>
            <person name="Aslett M."/>
            <person name="Beasley H."/>
            <person name="Bennett H.M."/>
            <person name="Cai J."/>
            <person name="Camicia F."/>
            <person name="Clark R."/>
            <person name="Cucher M."/>
            <person name="De Silva N."/>
            <person name="Day T.A."/>
            <person name="Deplazes P."/>
            <person name="Estrada K."/>
            <person name="Fernandez C."/>
            <person name="Holland P.W."/>
            <person name="Hou J."/>
            <person name="Hu S."/>
            <person name="Huckvale T."/>
            <person name="Hung S.S."/>
            <person name="Kamenetzky L."/>
            <person name="Keane J.A."/>
            <person name="Kiss F."/>
            <person name="Koziol U."/>
            <person name="Lambert O."/>
            <person name="Liu K."/>
            <person name="Luo X."/>
            <person name="Luo Y."/>
            <person name="Macchiaroli N."/>
            <person name="Nichol S."/>
            <person name="Paps J."/>
            <person name="Parkinson J."/>
            <person name="Pouchkina-Stantcheva N."/>
            <person name="Riddiford N."/>
            <person name="Rosenzvit M."/>
            <person name="Salinas G."/>
            <person name="Wasmuth J.D."/>
            <person name="Zamanian M."/>
            <person name="Zheng Y."/>
            <person name="Cai X."/>
            <person name="Soberon X."/>
            <person name="Olson P.D."/>
            <person name="Laclette J.P."/>
            <person name="Brehm K."/>
            <person name="Berriman M."/>
            <person name="Garciarrubio A."/>
            <person name="Bobes R.J."/>
            <person name="Fragoso G."/>
            <person name="Sanchez-Flores A."/>
            <person name="Estrada K."/>
            <person name="Cevallos M.A."/>
            <person name="Morett E."/>
            <person name="Gonzalez V."/>
            <person name="Portillo T."/>
            <person name="Ochoa-Leyva A."/>
            <person name="Jose M.V."/>
            <person name="Sciutto E."/>
            <person name="Landa A."/>
            <person name="Jimenez L."/>
            <person name="Valdes V."/>
            <person name="Carrero J.C."/>
            <person name="Larralde C."/>
            <person name="Morales-Montor J."/>
            <person name="Limon-Lason J."/>
            <person name="Soberon X."/>
            <person name="Laclette J.P."/>
        </authorList>
    </citation>
    <scope>NUCLEOTIDE SEQUENCE [LARGE SCALE GENOMIC DNA]</scope>
</reference>
<dbReference type="GO" id="GO:0012505">
    <property type="term" value="C:endomembrane system"/>
    <property type="evidence" value="ECO:0007669"/>
    <property type="project" value="UniProtKB-SubCell"/>
</dbReference>
<evidence type="ECO:0000313" key="7">
    <source>
        <dbReference type="Proteomes" id="UP000492820"/>
    </source>
</evidence>
<evidence type="ECO:0000256" key="3">
    <source>
        <dbReference type="ARBA" id="ARBA00023136"/>
    </source>
</evidence>
<dbReference type="PANTHER" id="PTHR45738">
    <property type="entry name" value="POLYPHOSPHOINOSITIDE PHOSPHATASE"/>
    <property type="match status" value="1"/>
</dbReference>
<dbReference type="InterPro" id="IPR043573">
    <property type="entry name" value="Fig4-like"/>
</dbReference>
<dbReference type="InterPro" id="IPR002013">
    <property type="entry name" value="SAC_dom"/>
</dbReference>
<gene>
    <name evidence="6" type="ORF">EgrG_000445900</name>
</gene>